<dbReference type="EMBL" id="PTTJ01000012">
    <property type="protein sequence ID" value="RJP17357.1"/>
    <property type="molecule type" value="Genomic_DNA"/>
</dbReference>
<dbReference type="GO" id="GO:0005886">
    <property type="term" value="C:plasma membrane"/>
    <property type="evidence" value="ECO:0007669"/>
    <property type="project" value="InterPro"/>
</dbReference>
<sequence>MIVLGIIFGLLICYLFYALLYPERF</sequence>
<dbReference type="RefSeq" id="WP_119946541.1">
    <property type="nucleotide sequence ID" value="NZ_JACSYS010000019.1"/>
</dbReference>
<evidence type="ECO:0000313" key="2">
    <source>
        <dbReference type="Proteomes" id="UP000265600"/>
    </source>
</evidence>
<dbReference type="AlphaFoldDB" id="A0A3A4N699"/>
<name>A0A3A4N699_9STRE</name>
<comment type="caution">
    <text evidence="1">The sequence shown here is derived from an EMBL/GenBank/DDBJ whole genome shotgun (WGS) entry which is preliminary data.</text>
</comment>
<dbReference type="InterPro" id="IPR011726">
    <property type="entry name" value="KdpF"/>
</dbReference>
<dbReference type="GO" id="GO:0008556">
    <property type="term" value="F:P-type potassium transmembrane transporter activity"/>
    <property type="evidence" value="ECO:0007669"/>
    <property type="project" value="InterPro"/>
</dbReference>
<proteinExistence type="predicted"/>
<dbReference type="Proteomes" id="UP000265600">
    <property type="component" value="Unassembled WGS sequence"/>
</dbReference>
<accession>A0A3A4N699</accession>
<gene>
    <name evidence="1" type="primary">kdpF</name>
    <name evidence="1" type="ORF">C5O69_00660</name>
</gene>
<protein>
    <submittedName>
        <fullName evidence="1">K(+)-transporting ATPase subunit F</fullName>
    </submittedName>
</protein>
<evidence type="ECO:0000313" key="1">
    <source>
        <dbReference type="EMBL" id="RJP17357.1"/>
    </source>
</evidence>
<dbReference type="Pfam" id="PF09604">
    <property type="entry name" value="Potass_KdpF"/>
    <property type="match status" value="1"/>
</dbReference>
<reference evidence="2" key="1">
    <citation type="submission" date="2018-02" db="EMBL/GenBank/DDBJ databases">
        <authorList>
            <person name="Handem S."/>
        </authorList>
    </citation>
    <scope>NUCLEOTIDE SEQUENCE [LARGE SCALE GENOMIC DNA]</scope>
    <source>
        <strain evidence="2">Spain3473</strain>
    </source>
</reference>
<dbReference type="NCBIfam" id="TIGR02115">
    <property type="entry name" value="potass_kdpF"/>
    <property type="match status" value="1"/>
</dbReference>
<organism evidence="1 2">
    <name type="scientific">Streptococcus pseudopneumoniae</name>
    <dbReference type="NCBI Taxonomy" id="257758"/>
    <lineage>
        <taxon>Bacteria</taxon>
        <taxon>Bacillati</taxon>
        <taxon>Bacillota</taxon>
        <taxon>Bacilli</taxon>
        <taxon>Lactobacillales</taxon>
        <taxon>Streptococcaceae</taxon>
        <taxon>Streptococcus</taxon>
    </lineage>
</organism>